<comment type="caution">
    <text evidence="1">The sequence shown here is derived from an EMBL/GenBank/DDBJ whole genome shotgun (WGS) entry which is preliminary data.</text>
</comment>
<dbReference type="InterPro" id="IPR044000">
    <property type="entry name" value="Phage_tube_2"/>
</dbReference>
<sequence>MEPPMDSNRTRMTVVEEVTLGITPVTPRMRTARFTGETLAFRPTFVTSEEIRDDRMNSDPIKIGETNSGPVNGELSFPVDESPLSLWLKSLMCSTWLNTPFRDNDGVVDSVITGLADTTDVATVTAGAAFVAGQLVRFTGFTPSANNGVFKCTTGSATVPAFLGAGFVAEAAPPATARMKVVGFMGAAADITALADGLGSTLLDFTTLGLRVGQWVKIGGTADVTSFAFLVTAGAIARRNAWARITAIAAAKLTLDNLPAGWTADVGTGKTIQVFFGDQIKNGVDTKSCTIERGFMGQAVPTYIAQRGMLAGEGQFNFTTEDKAKYTFTFSGMSGQASTTSLDSAPDAATTNAVMAAAVNVGRIAENGVCLGSPNWMQSLQISVNNNLRMINALDCDETIGPVAIGKGSFDVTVNAPTYFGSDALLTKLFAGTPSNINTRIAKNNQAIIFAIPRITFTDGSPSATAKNTDTTLPLVGQASKDELTSAHLIIDRLEYFV</sequence>
<protein>
    <submittedName>
        <fullName evidence="1">Uncharacterized protein</fullName>
    </submittedName>
</protein>
<dbReference type="Proteomes" id="UP001152604">
    <property type="component" value="Unassembled WGS sequence"/>
</dbReference>
<evidence type="ECO:0000313" key="1">
    <source>
        <dbReference type="EMBL" id="CAH2399234.1"/>
    </source>
</evidence>
<name>A0ABN8JNL5_9HYPH</name>
<dbReference type="EMBL" id="CAKXZS010000014">
    <property type="protein sequence ID" value="CAH2399234.1"/>
    <property type="molecule type" value="Genomic_DNA"/>
</dbReference>
<organism evidence="1 2">
    <name type="scientific">Mesorhizobium ventifaucium</name>
    <dbReference type="NCBI Taxonomy" id="666020"/>
    <lineage>
        <taxon>Bacteria</taxon>
        <taxon>Pseudomonadati</taxon>
        <taxon>Pseudomonadota</taxon>
        <taxon>Alphaproteobacteria</taxon>
        <taxon>Hyphomicrobiales</taxon>
        <taxon>Phyllobacteriaceae</taxon>
        <taxon>Mesorhizobium</taxon>
    </lineage>
</organism>
<accession>A0ABN8JNL5</accession>
<gene>
    <name evidence="1" type="ORF">MES4922_210163</name>
</gene>
<dbReference type="Pfam" id="PF18906">
    <property type="entry name" value="Phage_tube_2"/>
    <property type="match status" value="2"/>
</dbReference>
<evidence type="ECO:0000313" key="2">
    <source>
        <dbReference type="Proteomes" id="UP001152604"/>
    </source>
</evidence>
<reference evidence="1" key="1">
    <citation type="submission" date="2022-03" db="EMBL/GenBank/DDBJ databases">
        <authorList>
            <person name="Brunel B."/>
        </authorList>
    </citation>
    <scope>NUCLEOTIDE SEQUENCE</scope>
    <source>
        <strain evidence="1">STM4922sample</strain>
    </source>
</reference>
<keyword evidence="2" id="KW-1185">Reference proteome</keyword>
<proteinExistence type="predicted"/>